<dbReference type="InterPro" id="IPR025883">
    <property type="entry name" value="Cadherin-like_domain"/>
</dbReference>
<name>A0A3A6PTE3_9BACL</name>
<dbReference type="EMBL" id="QXQB01000002">
    <property type="protein sequence ID" value="RJX39951.1"/>
    <property type="molecule type" value="Genomic_DNA"/>
</dbReference>
<feature type="domain" description="SLH" evidence="1">
    <location>
        <begin position="1199"/>
        <end position="1255"/>
    </location>
</feature>
<dbReference type="OrthoDB" id="2481381at2"/>
<dbReference type="Pfam" id="PF00395">
    <property type="entry name" value="SLH"/>
    <property type="match status" value="3"/>
</dbReference>
<evidence type="ECO:0000259" key="1">
    <source>
        <dbReference type="PROSITE" id="PS51272"/>
    </source>
</evidence>
<evidence type="ECO:0000313" key="2">
    <source>
        <dbReference type="EMBL" id="RJX39951.1"/>
    </source>
</evidence>
<dbReference type="Pfam" id="PF12733">
    <property type="entry name" value="Cadherin-like"/>
    <property type="match status" value="1"/>
</dbReference>
<sequence>MNERDIRMKKRRFFSTVAMITLLLPLIGSFAYVAKVSAAAYQVQIMTSYETYSNRIYSSHVTEYTFSHNGVVQQSSTPPAAAKWVTVSNYYDGSWTRNSWNKVFTYSNFGEIEQTTDPMSIPATAAWATISSFQVESLNINPIGNTVFRYSVNGVDTYTVSDAFHIPADAIWASLVEFTDGWHNTINHTFADYTINRTAPNVQSLTITSNSGHADYAKPGDTVTIALQSDIPIAPPVIKVAGVELTVSGSGTNWSASFDLTDDISEGTLPVSASIFSIDGTPGPVVTGATDGTTVIYDKTGPTLSHTLTPSGATTQNVAVQIQASDALSGVQLLKWAAGNQAESYFVAGGTLLTNSFMAADNGDYTVYARDVIGNVTLLPVTVSNIDRVAPSVALTASTTELTNANVIVQAAASDNVAISKQLWAEGLRTAAYFQGGEGTSFTDQFDASSNGVYSVYVEDTAGNHGLASITISNVFKQAPQLTLTLFPDTPTRDTVFVDVAASTEGEADGNALAALRWAAGEQEPAFFASGGGNDILAESEFEGMDNGKYSVYARDKAGNESVASIDITNIDRTAPRLALTPDITAPTNDYVVITVTAEDDESGISEVRWSSSAPMPDLPWFSNEVENGEFEVYSNGTYTVIATDQAGNQTLQQISIANILTAKPTLELTPDTTQPTGDTVSVTVKATALGDGNTIKKVYWAEGDLPIEYFREGQIQDITDTLVLEATENGTYTVYTRDAAGNEAIARIEISNIRSTNARLAALIIKGSGEELSLSPEFAPDQLRYTLQVASDVPSIMLKAESEEAAASVSVNGRQLAAGDSLSVLLSPGVNTIRIDVTAPLASVKRTYTIEATRERLASSGSSISTKVFSAKLNGKEWAGLDETIRSSQNGQPLFELKVDDAASLVSLVQSDKENELRIEPLGQALPEGSIAFNISSKAMLQLKGHHVKITLGIGDAAYEIPADVEVGGDGELNVSVRALRDSSETGQWLSKLENGPEGKKWQAKPVGETIDFAANGSVSKGALVLPLPAGLEVTELRKLAVFVERNGTTALLPATVRYNAGGQAIAVVIELQSSSRAVLLQAEPIALTYERYINGNADGSFAPERAVTRAELAMLLMKLSMQAGKASVGSGTNTIFADVPQSHWAAEAIAYAAGHSWMSGYPDGWFHPSKALTRAELASILVRWRELQGSGPASYPDASAHWASAAIASAEHEGWINGYADGSFRPNRSVTRAEAVAILNRVLVRPMYIAEDQAWSDVPAAHWASGAIGSASQSLQAKYYLSGEIEVIRNY</sequence>
<dbReference type="PROSITE" id="PS51272">
    <property type="entry name" value="SLH"/>
    <property type="match status" value="2"/>
</dbReference>
<dbReference type="PANTHER" id="PTHR43308">
    <property type="entry name" value="OUTER MEMBRANE PROTEIN ALPHA-RELATED"/>
    <property type="match status" value="1"/>
</dbReference>
<evidence type="ECO:0000313" key="3">
    <source>
        <dbReference type="Proteomes" id="UP000267798"/>
    </source>
</evidence>
<comment type="caution">
    <text evidence="2">The sequence shown here is derived from an EMBL/GenBank/DDBJ whole genome shotgun (WGS) entry which is preliminary data.</text>
</comment>
<feature type="domain" description="SLH" evidence="1">
    <location>
        <begin position="1134"/>
        <end position="1197"/>
    </location>
</feature>
<proteinExistence type="predicted"/>
<protein>
    <recommendedName>
        <fullName evidence="1">SLH domain-containing protein</fullName>
    </recommendedName>
</protein>
<dbReference type="InterPro" id="IPR051465">
    <property type="entry name" value="Cell_Envelope_Struct_Comp"/>
</dbReference>
<dbReference type="InterPro" id="IPR001119">
    <property type="entry name" value="SLH_dom"/>
</dbReference>
<gene>
    <name evidence="2" type="ORF">D3P09_11240</name>
</gene>
<organism evidence="2 3">
    <name type="scientific">Paenibacillus pinisoli</name>
    <dbReference type="NCBI Taxonomy" id="1276110"/>
    <lineage>
        <taxon>Bacteria</taxon>
        <taxon>Bacillati</taxon>
        <taxon>Bacillota</taxon>
        <taxon>Bacilli</taxon>
        <taxon>Bacillales</taxon>
        <taxon>Paenibacillaceae</taxon>
        <taxon>Paenibacillus</taxon>
    </lineage>
</organism>
<reference evidence="2 3" key="1">
    <citation type="submission" date="2018-09" db="EMBL/GenBank/DDBJ databases">
        <title>Paenibacillus aracenensis nov. sp. isolated from a cave in southern Spain.</title>
        <authorList>
            <person name="Jurado V."/>
            <person name="Gutierrez-Patricio S."/>
            <person name="Gonzalez-Pimentel J.L."/>
            <person name="Miller A.Z."/>
            <person name="Laiz L."/>
            <person name="Saiz-Jimenez C."/>
        </authorList>
    </citation>
    <scope>NUCLEOTIDE SEQUENCE [LARGE SCALE GENOMIC DNA]</scope>
    <source>
        <strain evidence="2 3">JCM 19203</strain>
    </source>
</reference>
<accession>A0A3A6PTE3</accession>
<keyword evidence="3" id="KW-1185">Reference proteome</keyword>
<dbReference type="Proteomes" id="UP000267798">
    <property type="component" value="Unassembled WGS sequence"/>
</dbReference>